<evidence type="ECO:0000256" key="1">
    <source>
        <dbReference type="ARBA" id="ARBA00009820"/>
    </source>
</evidence>
<evidence type="ECO:0000313" key="3">
    <source>
        <dbReference type="Proteomes" id="UP001172082"/>
    </source>
</evidence>
<dbReference type="PANTHER" id="PTHR36842">
    <property type="entry name" value="PROTEIN TOLB HOMOLOG"/>
    <property type="match status" value="1"/>
</dbReference>
<organism evidence="2 3">
    <name type="scientific">Splendidivirga corallicola</name>
    <dbReference type="NCBI Taxonomy" id="3051826"/>
    <lineage>
        <taxon>Bacteria</taxon>
        <taxon>Pseudomonadati</taxon>
        <taxon>Bacteroidota</taxon>
        <taxon>Cytophagia</taxon>
        <taxon>Cytophagales</taxon>
        <taxon>Splendidivirgaceae</taxon>
        <taxon>Splendidivirga</taxon>
    </lineage>
</organism>
<dbReference type="SUPFAM" id="SSF69304">
    <property type="entry name" value="Tricorn protease N-terminal domain"/>
    <property type="match status" value="1"/>
</dbReference>
<comment type="caution">
    <text evidence="2">The sequence shown here is derived from an EMBL/GenBank/DDBJ whole genome shotgun (WGS) entry which is preliminary data.</text>
</comment>
<accession>A0ABT8KIG9</accession>
<dbReference type="RefSeq" id="WP_346750075.1">
    <property type="nucleotide sequence ID" value="NZ_JAUJEA010000001.1"/>
</dbReference>
<dbReference type="Gene3D" id="2.120.10.30">
    <property type="entry name" value="TolB, C-terminal domain"/>
    <property type="match status" value="1"/>
</dbReference>
<dbReference type="EMBL" id="JAUJEA010000001">
    <property type="protein sequence ID" value="MDN5200048.1"/>
    <property type="molecule type" value="Genomic_DNA"/>
</dbReference>
<keyword evidence="3" id="KW-1185">Reference proteome</keyword>
<sequence length="964" mass="111053">MRKKSLLFFVLLVLFQPVVLKIYAQVLENNPPSVRWQYIETDHFNILFQAGSEVLGQRMANTMEHLYRPVSKSLQKEVRKISIILQNNQAISNGFVTLAPRRSEFYINPPQDYNFLGTNEWINLLAVHEFRHVVQFEKSLTGFNKFLYYLFGQNTQGVWAGFAVPDWFWEGDAVGLETALTTSGRGRIPDFYRVYRTNLLERGPFSYNKQHLRSFKHFVPDHYRLGYFMTTHVRKHHGSESWSNITDRAWGLPFLPFTFSTAMKKETGKGLVDTYDDMMKEQRGKWEAQIDELEITEANPINKRKGDIYTNYLYPQVLANGKIVALKSGLGDIRQFISLDQEGNEKTEFIPGIMNPSSMLSLENNKIVWNEFEFDPRWRNRTYSVIKTYDFNTGENRTITKRSKYAGAALSKDGTKIASIHTSEKGENTLVVLDAHSGETLKSFQHEENALYLMPRWMDDGKTIIVLRTTREGKALIGLNTETGEEKEFFAPGNENIGHPVPHDSYIFYNSPYNGIDNIYVLDTRNDQRYQVTSRKYGAYNPVISSDGRYIIFNDFVKDGMNVVSMPLDTTLWKPLEEVKDINTHDYQIVVEQEGNAEILNNIPTHQYQIKDYPVAKGLFNIHSWGLNASTSLRELTAGIAARDVLSNFSTFIGYTYDANEKSGFARARFSYQRWFPIIDLEVNFGNRSTSENLRDMQGQVQRVKFQWQEKEINVGLRVPLILTKSKYFTNLSLSSSIGITEVTDFNQTVRLFDQQSNGILRSLTHNITFSRTLKTSKRDLNGKFGQELFLNYNHTPIGGDFTGQYLATQGELFLPGLFKHHSVNLRGGYQYQEINFVRNDQGVTLSDRNYGFPSYFFFPRGYSSTIFEHFYHFNANYALPLIYPDLSLGPVLNIQRIKANLFYDFGKGEILDASQNFSSVGIELKTDFNLMRFNQLLEIGVRFSYLTETNASSYELLIGNIGF</sequence>
<dbReference type="InterPro" id="IPR011659">
    <property type="entry name" value="WD40"/>
</dbReference>
<dbReference type="Proteomes" id="UP001172082">
    <property type="component" value="Unassembled WGS sequence"/>
</dbReference>
<dbReference type="InterPro" id="IPR011042">
    <property type="entry name" value="6-blade_b-propeller_TolB-like"/>
</dbReference>
<proteinExistence type="inferred from homology"/>
<protein>
    <submittedName>
        <fullName evidence="2">Uncharacterized protein</fullName>
    </submittedName>
</protein>
<evidence type="ECO:0000313" key="2">
    <source>
        <dbReference type="EMBL" id="MDN5200048.1"/>
    </source>
</evidence>
<comment type="similarity">
    <text evidence="1">Belongs to the TolB family.</text>
</comment>
<gene>
    <name evidence="2" type="ORF">QQ008_01715</name>
</gene>
<dbReference type="Pfam" id="PF07676">
    <property type="entry name" value="PD40"/>
    <property type="match status" value="1"/>
</dbReference>
<reference evidence="2" key="1">
    <citation type="submission" date="2023-06" db="EMBL/GenBank/DDBJ databases">
        <title>Genomic of Parafulvivirga corallium.</title>
        <authorList>
            <person name="Wang G."/>
        </authorList>
    </citation>
    <scope>NUCLEOTIDE SEQUENCE</scope>
    <source>
        <strain evidence="2">BMA10</strain>
    </source>
</reference>
<name>A0ABT8KIG9_9BACT</name>